<dbReference type="InterPro" id="IPR011990">
    <property type="entry name" value="TPR-like_helical_dom_sf"/>
</dbReference>
<dbReference type="Gene3D" id="1.25.40.10">
    <property type="entry name" value="Tetratricopeptide repeat domain"/>
    <property type="match status" value="1"/>
</dbReference>
<evidence type="ECO:0000313" key="6">
    <source>
        <dbReference type="Proteomes" id="UP001412239"/>
    </source>
</evidence>
<organism evidence="5 6">
    <name type="scientific">Tuber aestivum</name>
    <name type="common">summer truffle</name>
    <dbReference type="NCBI Taxonomy" id="59557"/>
    <lineage>
        <taxon>Eukaryota</taxon>
        <taxon>Fungi</taxon>
        <taxon>Dikarya</taxon>
        <taxon>Ascomycota</taxon>
        <taxon>Pezizomycotina</taxon>
        <taxon>Pezizomycetes</taxon>
        <taxon>Pezizales</taxon>
        <taxon>Tuberaceae</taxon>
        <taxon>Tuber</taxon>
    </lineage>
</organism>
<gene>
    <name evidence="5" type="ORF">GSTUAT00006712001</name>
</gene>
<dbReference type="PRINTS" id="PR00381">
    <property type="entry name" value="KINESINLIGHT"/>
</dbReference>
<dbReference type="GO" id="GO:0005871">
    <property type="term" value="C:kinesin complex"/>
    <property type="evidence" value="ECO:0007669"/>
    <property type="project" value="InterPro"/>
</dbReference>
<accession>A0A292PRG1</accession>
<keyword evidence="3" id="KW-0677">Repeat</keyword>
<dbReference type="GO" id="GO:0007018">
    <property type="term" value="P:microtubule-based movement"/>
    <property type="evidence" value="ECO:0007669"/>
    <property type="project" value="TreeGrafter"/>
</dbReference>
<evidence type="ECO:0000313" key="5">
    <source>
        <dbReference type="EMBL" id="CUS09208.1"/>
    </source>
</evidence>
<dbReference type="Pfam" id="PF13424">
    <property type="entry name" value="TPR_12"/>
    <property type="match status" value="2"/>
</dbReference>
<dbReference type="GO" id="GO:0019894">
    <property type="term" value="F:kinesin binding"/>
    <property type="evidence" value="ECO:0007669"/>
    <property type="project" value="TreeGrafter"/>
</dbReference>
<keyword evidence="6" id="KW-1185">Reference proteome</keyword>
<dbReference type="PANTHER" id="PTHR45783">
    <property type="entry name" value="KINESIN LIGHT CHAIN"/>
    <property type="match status" value="1"/>
</dbReference>
<reference evidence="5" key="1">
    <citation type="submission" date="2015-10" db="EMBL/GenBank/DDBJ databases">
        <authorList>
            <person name="Regsiter A."/>
            <person name="william w."/>
        </authorList>
    </citation>
    <scope>NUCLEOTIDE SEQUENCE</scope>
    <source>
        <strain evidence="5">Montdore</strain>
    </source>
</reference>
<sequence length="366" mass="41712">MDDRIQFRQAIGKLLGFSLVTTVKCKDKTFYELHRLVQLSLQIYLPTEELNRWRTTALGVVSRLFPRDEDKWRYSGSAYIAHVLAVTKGSTDPTAEELCYPLGQYYIDMGFYDDAEIQLRRCTAVREESGEYDCDEEGQRRIILLGAVSIYQGKAEVAEKMLRNLLGGIEGLLNVNNPTVLHAVDCLAMALRYRGKYNESEAMNRRVLEGRKRSLGLDHPSTLTSVKNLAIALRCQARYNESEALNRRALEGREKILGPDHPDTLTSVNNLAIVLRHQGKFTESETMHRRELEGCEKILGPDHPDTLTSIHNLATVLLYQGKQCIGVLWRGVRKPLDLTTHTPFQVPTTWLRRCVADRDYDDSKKN</sequence>
<comment type="subcellular location">
    <subcellularLocation>
        <location evidence="1">Cytoplasm</location>
    </subcellularLocation>
</comment>
<dbReference type="GO" id="GO:0005737">
    <property type="term" value="C:cytoplasm"/>
    <property type="evidence" value="ECO:0007669"/>
    <property type="project" value="UniProtKB-SubCell"/>
</dbReference>
<dbReference type="Proteomes" id="UP001412239">
    <property type="component" value="Unassembled WGS sequence"/>
</dbReference>
<dbReference type="AlphaFoldDB" id="A0A292PRG1"/>
<dbReference type="InterPro" id="IPR002151">
    <property type="entry name" value="Kinesin_light"/>
</dbReference>
<evidence type="ECO:0000256" key="4">
    <source>
        <dbReference type="ARBA" id="ARBA00022803"/>
    </source>
</evidence>
<proteinExistence type="predicted"/>
<keyword evidence="4" id="KW-0802">TPR repeat</keyword>
<evidence type="ECO:0000256" key="3">
    <source>
        <dbReference type="ARBA" id="ARBA00022737"/>
    </source>
</evidence>
<keyword evidence="2" id="KW-0963">Cytoplasm</keyword>
<name>A0A292PRG1_9PEZI</name>
<dbReference type="SUPFAM" id="SSF48452">
    <property type="entry name" value="TPR-like"/>
    <property type="match status" value="2"/>
</dbReference>
<evidence type="ECO:0000256" key="1">
    <source>
        <dbReference type="ARBA" id="ARBA00004496"/>
    </source>
</evidence>
<dbReference type="EMBL" id="LN891093">
    <property type="protein sequence ID" value="CUS09208.1"/>
    <property type="molecule type" value="Genomic_DNA"/>
</dbReference>
<protein>
    <recommendedName>
        <fullName evidence="7">Kinesin light chain</fullName>
    </recommendedName>
</protein>
<dbReference type="PANTHER" id="PTHR45783:SF3">
    <property type="entry name" value="KINESIN LIGHT CHAIN"/>
    <property type="match status" value="1"/>
</dbReference>
<evidence type="ECO:0008006" key="7">
    <source>
        <dbReference type="Google" id="ProtNLM"/>
    </source>
</evidence>
<evidence type="ECO:0000256" key="2">
    <source>
        <dbReference type="ARBA" id="ARBA00022490"/>
    </source>
</evidence>